<name>A0ABN6SHS8_9LACO</name>
<accession>A0ABN6SHS8</accession>
<gene>
    <name evidence="1" type="ORF">KIM322_01180</name>
</gene>
<sequence>MNVFKNLNISLKANLKTGGATGVYQNVVQKGHVGSGYIYAMQLHKDTDKNELNSVLRATPTSTPSTPITYGNAILNMKSLAGGHSQTWEYAGKKGQWFIGTKGVNTANDGYNWATQIARVTIPPDTTTHYTNTDFPRLSHLSSAGNQEIELRRAEAAVSPNYTYFLIATIDLDGNGYFSLYYLDDVNNALTGKSAYSIANLTPVSDFPPFKISNMTQNVSKTIKPGEVKIGSIQGYDIDETVDKYNNKQVNIYISSEYSPDKGGQSEKRHIYKIPWGATDKSDWTDIDLSRDASVDYNGYPTEFESVQVIGENHLYLTVAYHGYYNKVKNGKKVKTWGTIANRIYEVSWENE</sequence>
<protein>
    <submittedName>
        <fullName evidence="1">Bacteriocin</fullName>
    </submittedName>
</protein>
<reference evidence="1 2" key="1">
    <citation type="journal article" date="2023" name="Microbiol. Spectr.">
        <title>Symbiosis of Carpenter Bees with Uncharacterized Lactic Acid Bacteria Showing NAD Auxotrophy.</title>
        <authorList>
            <person name="Kawasaki S."/>
            <person name="Ozawa K."/>
            <person name="Mori T."/>
            <person name="Yamamoto A."/>
            <person name="Ito M."/>
            <person name="Ohkuma M."/>
            <person name="Sakamoto M."/>
            <person name="Matsutani M."/>
        </authorList>
    </citation>
    <scope>NUCLEOTIDE SEQUENCE [LARGE SCALE GENOMIC DNA]</scope>
    <source>
        <strain evidence="1 2">Kim32-2</strain>
    </source>
</reference>
<organism evidence="1 2">
    <name type="scientific">Lactobacillus xylocopicola</name>
    <dbReference type="NCBI Taxonomy" id="2976676"/>
    <lineage>
        <taxon>Bacteria</taxon>
        <taxon>Bacillati</taxon>
        <taxon>Bacillota</taxon>
        <taxon>Bacilli</taxon>
        <taxon>Lactobacillales</taxon>
        <taxon>Lactobacillaceae</taxon>
        <taxon>Lactobacillus</taxon>
    </lineage>
</organism>
<dbReference type="RefSeq" id="WP_317637580.1">
    <property type="nucleotide sequence ID" value="NZ_AP026803.1"/>
</dbReference>
<dbReference type="EMBL" id="AP026803">
    <property type="protein sequence ID" value="BDR59857.1"/>
    <property type="molecule type" value="Genomic_DNA"/>
</dbReference>
<evidence type="ECO:0000313" key="2">
    <source>
        <dbReference type="Proteomes" id="UP001321741"/>
    </source>
</evidence>
<dbReference type="Pfam" id="PF17312">
    <property type="entry name" value="Helveticin_J"/>
    <property type="match status" value="1"/>
</dbReference>
<evidence type="ECO:0000313" key="1">
    <source>
        <dbReference type="EMBL" id="BDR59857.1"/>
    </source>
</evidence>
<dbReference type="InterPro" id="IPR035280">
    <property type="entry name" value="Helveticin_J"/>
</dbReference>
<dbReference type="Proteomes" id="UP001321741">
    <property type="component" value="Chromosome"/>
</dbReference>
<keyword evidence="2" id="KW-1185">Reference proteome</keyword>
<proteinExistence type="predicted"/>